<keyword evidence="7" id="KW-0449">Lipoprotein</keyword>
<evidence type="ECO:0000256" key="2">
    <source>
        <dbReference type="ARBA" id="ARBA00007886"/>
    </source>
</evidence>
<dbReference type="InterPro" id="IPR057336">
    <property type="entry name" value="GerAC_N"/>
</dbReference>
<feature type="domain" description="Spore germination protein N-terminal" evidence="9">
    <location>
        <begin position="26"/>
        <end position="196"/>
    </location>
</feature>
<comment type="caution">
    <text evidence="10">The sequence shown here is derived from an EMBL/GenBank/DDBJ whole genome shotgun (WGS) entry which is preliminary data.</text>
</comment>
<organism evidence="10 11">
    <name type="scientific">Paenibacillus nasutitermitis</name>
    <dbReference type="NCBI Taxonomy" id="1652958"/>
    <lineage>
        <taxon>Bacteria</taxon>
        <taxon>Bacillati</taxon>
        <taxon>Bacillota</taxon>
        <taxon>Bacilli</taxon>
        <taxon>Bacillales</taxon>
        <taxon>Paenibacillaceae</taxon>
        <taxon>Paenibacillus</taxon>
    </lineage>
</organism>
<dbReference type="EMBL" id="BMHP01000002">
    <property type="protein sequence ID" value="GGD73978.1"/>
    <property type="molecule type" value="Genomic_DNA"/>
</dbReference>
<evidence type="ECO:0000313" key="11">
    <source>
        <dbReference type="Proteomes" id="UP000612456"/>
    </source>
</evidence>
<dbReference type="InterPro" id="IPR046953">
    <property type="entry name" value="Spore_GerAC-like_C"/>
</dbReference>
<reference evidence="10" key="1">
    <citation type="journal article" date="2014" name="Int. J. Syst. Evol. Microbiol.">
        <title>Complete genome sequence of Corynebacterium casei LMG S-19264T (=DSM 44701T), isolated from a smear-ripened cheese.</title>
        <authorList>
            <consortium name="US DOE Joint Genome Institute (JGI-PGF)"/>
            <person name="Walter F."/>
            <person name="Albersmeier A."/>
            <person name="Kalinowski J."/>
            <person name="Ruckert C."/>
        </authorList>
    </citation>
    <scope>NUCLEOTIDE SEQUENCE</scope>
    <source>
        <strain evidence="10">CGMCC 1.15178</strain>
    </source>
</reference>
<accession>A0A916Z3H5</accession>
<sequence length="367" mass="41719">MTTRSLLYAILAISLMAGTLTGCGFKDIDKRFFVVAMGIDLSETNKKDYYITLRLAAPSPRVEPGASKTDVQAIHAPSIAEALRLLKSYVDKEIDFGHCKLYVFGEKLVQSDYRDVMDWLSRRRDVQNVSYLAIGRPDAQSIMKINPPTERYPGNTLFLQFGKDGTESSYIISEYLFDFMRRLGEKGMDPILPVVQTVNNGYLIAQLALLNKRNMVETLSQSETQLFNQIFNKFTKSTITATIKDERLVLAVNRITSHYKIVKGTNGTHTLKLTLGFRGIFEEAPQGIYNRNWTDLQNHFNRQIAGEAKQLLEKVQKADVDPFGFGLRFRATHKGSETTWKEWQSIYPRLTFDVKVDTMIEGTGVIR</sequence>
<comment type="similarity">
    <text evidence="2">Belongs to the GerABKC lipoprotein family.</text>
</comment>
<evidence type="ECO:0008006" key="12">
    <source>
        <dbReference type="Google" id="ProtNLM"/>
    </source>
</evidence>
<dbReference type="Pfam" id="PF25198">
    <property type="entry name" value="Spore_GerAC_N"/>
    <property type="match status" value="1"/>
</dbReference>
<dbReference type="Gene3D" id="3.30.300.210">
    <property type="entry name" value="Nutrient germinant receptor protein C, domain 3"/>
    <property type="match status" value="1"/>
</dbReference>
<keyword evidence="3" id="KW-0309">Germination</keyword>
<dbReference type="InterPro" id="IPR008844">
    <property type="entry name" value="Spore_GerAC-like"/>
</dbReference>
<keyword evidence="6" id="KW-0564">Palmitate</keyword>
<protein>
    <recommendedName>
        <fullName evidence="12">Ger(X)C family spore germination protein</fullName>
    </recommendedName>
</protein>
<dbReference type="PANTHER" id="PTHR35789:SF1">
    <property type="entry name" value="SPORE GERMINATION PROTEIN B3"/>
    <property type="match status" value="1"/>
</dbReference>
<evidence type="ECO:0000256" key="3">
    <source>
        <dbReference type="ARBA" id="ARBA00022544"/>
    </source>
</evidence>
<dbReference type="Proteomes" id="UP000612456">
    <property type="component" value="Unassembled WGS sequence"/>
</dbReference>
<name>A0A916Z3H5_9BACL</name>
<evidence type="ECO:0000256" key="5">
    <source>
        <dbReference type="ARBA" id="ARBA00023136"/>
    </source>
</evidence>
<proteinExistence type="inferred from homology"/>
<dbReference type="RefSeq" id="WP_188993166.1">
    <property type="nucleotide sequence ID" value="NZ_BMHP01000002.1"/>
</dbReference>
<dbReference type="NCBIfam" id="TIGR02887">
    <property type="entry name" value="spore_ger_x_C"/>
    <property type="match status" value="1"/>
</dbReference>
<dbReference type="AlphaFoldDB" id="A0A916Z3H5"/>
<dbReference type="PANTHER" id="PTHR35789">
    <property type="entry name" value="SPORE GERMINATION PROTEIN B3"/>
    <property type="match status" value="1"/>
</dbReference>
<keyword evidence="4" id="KW-0732">Signal</keyword>
<evidence type="ECO:0000256" key="4">
    <source>
        <dbReference type="ARBA" id="ARBA00022729"/>
    </source>
</evidence>
<keyword evidence="11" id="KW-1185">Reference proteome</keyword>
<evidence type="ECO:0000259" key="8">
    <source>
        <dbReference type="Pfam" id="PF05504"/>
    </source>
</evidence>
<evidence type="ECO:0000256" key="1">
    <source>
        <dbReference type="ARBA" id="ARBA00004635"/>
    </source>
</evidence>
<evidence type="ECO:0000256" key="7">
    <source>
        <dbReference type="ARBA" id="ARBA00023288"/>
    </source>
</evidence>
<dbReference type="InterPro" id="IPR038501">
    <property type="entry name" value="Spore_GerAC_C_sf"/>
</dbReference>
<keyword evidence="5" id="KW-0472">Membrane</keyword>
<evidence type="ECO:0000259" key="9">
    <source>
        <dbReference type="Pfam" id="PF25198"/>
    </source>
</evidence>
<comment type="subcellular location">
    <subcellularLocation>
        <location evidence="1">Membrane</location>
        <topology evidence="1">Lipid-anchor</topology>
    </subcellularLocation>
</comment>
<dbReference type="GO" id="GO:0016020">
    <property type="term" value="C:membrane"/>
    <property type="evidence" value="ECO:0007669"/>
    <property type="project" value="UniProtKB-SubCell"/>
</dbReference>
<dbReference type="PROSITE" id="PS51257">
    <property type="entry name" value="PROKAR_LIPOPROTEIN"/>
    <property type="match status" value="1"/>
</dbReference>
<dbReference type="GO" id="GO:0009847">
    <property type="term" value="P:spore germination"/>
    <property type="evidence" value="ECO:0007669"/>
    <property type="project" value="InterPro"/>
</dbReference>
<feature type="domain" description="Spore germination GerAC-like C-terminal" evidence="8">
    <location>
        <begin position="206"/>
        <end position="364"/>
    </location>
</feature>
<evidence type="ECO:0000256" key="6">
    <source>
        <dbReference type="ARBA" id="ARBA00023139"/>
    </source>
</evidence>
<reference evidence="10" key="2">
    <citation type="submission" date="2020-09" db="EMBL/GenBank/DDBJ databases">
        <authorList>
            <person name="Sun Q."/>
            <person name="Zhou Y."/>
        </authorList>
    </citation>
    <scope>NUCLEOTIDE SEQUENCE</scope>
    <source>
        <strain evidence="10">CGMCC 1.15178</strain>
    </source>
</reference>
<dbReference type="Pfam" id="PF05504">
    <property type="entry name" value="Spore_GerAC"/>
    <property type="match status" value="1"/>
</dbReference>
<evidence type="ECO:0000313" key="10">
    <source>
        <dbReference type="EMBL" id="GGD73978.1"/>
    </source>
</evidence>
<gene>
    <name evidence="10" type="ORF">GCM10010911_34850</name>
</gene>